<evidence type="ECO:0000313" key="5">
    <source>
        <dbReference type="EMBL" id="MCB8881607.1"/>
    </source>
</evidence>
<dbReference type="GO" id="GO:0030288">
    <property type="term" value="C:outer membrane-bounded periplasmic space"/>
    <property type="evidence" value="ECO:0007669"/>
    <property type="project" value="UniProtKB-ARBA"/>
</dbReference>
<dbReference type="GO" id="GO:0043190">
    <property type="term" value="C:ATP-binding cassette (ABC) transporter complex"/>
    <property type="evidence" value="ECO:0007669"/>
    <property type="project" value="InterPro"/>
</dbReference>
<feature type="signal peptide" evidence="3">
    <location>
        <begin position="1"/>
        <end position="37"/>
    </location>
</feature>
<evidence type="ECO:0000259" key="4">
    <source>
        <dbReference type="Pfam" id="PF00496"/>
    </source>
</evidence>
<dbReference type="InterPro" id="IPR039424">
    <property type="entry name" value="SBP_5"/>
</dbReference>
<gene>
    <name evidence="5" type="ORF">ACELLULO517_15260</name>
</gene>
<feature type="chain" id="PRO_5037561090" evidence="3">
    <location>
        <begin position="38"/>
        <end position="519"/>
    </location>
</feature>
<accession>A0A963Z471</accession>
<evidence type="ECO:0000256" key="2">
    <source>
        <dbReference type="ARBA" id="ARBA00005695"/>
    </source>
</evidence>
<dbReference type="SUPFAM" id="SSF53850">
    <property type="entry name" value="Periplasmic binding protein-like II"/>
    <property type="match status" value="1"/>
</dbReference>
<dbReference type="Gene3D" id="3.90.76.10">
    <property type="entry name" value="Dipeptide-binding Protein, Domain 1"/>
    <property type="match status" value="1"/>
</dbReference>
<dbReference type="GO" id="GO:1904680">
    <property type="term" value="F:peptide transmembrane transporter activity"/>
    <property type="evidence" value="ECO:0007669"/>
    <property type="project" value="TreeGrafter"/>
</dbReference>
<dbReference type="AlphaFoldDB" id="A0A963Z471"/>
<dbReference type="Gene3D" id="3.40.190.10">
    <property type="entry name" value="Periplasmic binding protein-like II"/>
    <property type="match status" value="1"/>
</dbReference>
<dbReference type="Pfam" id="PF00496">
    <property type="entry name" value="SBP_bac_5"/>
    <property type="match status" value="1"/>
</dbReference>
<dbReference type="GO" id="GO:0015833">
    <property type="term" value="P:peptide transport"/>
    <property type="evidence" value="ECO:0007669"/>
    <property type="project" value="TreeGrafter"/>
</dbReference>
<dbReference type="InterPro" id="IPR030678">
    <property type="entry name" value="Peptide/Ni-bd"/>
</dbReference>
<proteinExistence type="inferred from homology"/>
<dbReference type="InterPro" id="IPR019546">
    <property type="entry name" value="TAT_signal_bac_arc"/>
</dbReference>
<protein>
    <submittedName>
        <fullName evidence="5">ABC transporter substrate-binding protein</fullName>
    </submittedName>
</protein>
<keyword evidence="6" id="KW-1185">Reference proteome</keyword>
<reference evidence="5 6" key="1">
    <citation type="journal article" date="2021" name="Microorganisms">
        <title>Acidisoma silvae sp. nov. and Acidisomacellulosilytica sp. nov., Two Acidophilic Bacteria Isolated from Decaying Wood, Hydrolyzing Cellulose and Producing Poly-3-hydroxybutyrate.</title>
        <authorList>
            <person name="Mieszkin S."/>
            <person name="Pouder E."/>
            <person name="Uroz S."/>
            <person name="Simon-Colin C."/>
            <person name="Alain K."/>
        </authorList>
    </citation>
    <scope>NUCLEOTIDE SEQUENCE [LARGE SCALE GENOMIC DNA]</scope>
    <source>
        <strain evidence="5 6">HW T5.17</strain>
    </source>
</reference>
<evidence type="ECO:0000256" key="1">
    <source>
        <dbReference type="ARBA" id="ARBA00004418"/>
    </source>
</evidence>
<dbReference type="InterPro" id="IPR000914">
    <property type="entry name" value="SBP_5_dom"/>
</dbReference>
<comment type="caution">
    <text evidence="5">The sequence shown here is derived from an EMBL/GenBank/DDBJ whole genome shotgun (WGS) entry which is preliminary data.</text>
</comment>
<dbReference type="Gene3D" id="3.10.105.10">
    <property type="entry name" value="Dipeptide-binding Protein, Domain 3"/>
    <property type="match status" value="1"/>
</dbReference>
<keyword evidence="3" id="KW-0732">Signal</keyword>
<dbReference type="PIRSF" id="PIRSF002741">
    <property type="entry name" value="MppA"/>
    <property type="match status" value="1"/>
</dbReference>
<dbReference type="InterPro" id="IPR006311">
    <property type="entry name" value="TAT_signal"/>
</dbReference>
<sequence length="519" mass="56941">MSKPHSMIDRRQFLGAAALAGAAAGLSSFPLIGQARAADMPTSGGHLRLGMGGGSTTDSLDPTTYLQWVPVNIGYQIMNGLIEIDEHNKATPELLMNWESKTGAADWVFDVRKDITFSNGKVLDADDIIYSINLHRGKSASPAKPFLAAITDIKKLSANQIGITMSQGNADLPFLLSDYHILVVPNGFTDWKNPIGTAGYVLEHYEAGVRCITKKTRPYWKTGCGNVDSIETLIINDVSARTAALLSGQVDAINRLDARTVDLLKKRPKVHVIQSAAGQHGVFVMNCTDAPFKDNNVRMALKYAINRQQIVDTVLRGYGHVGNDQPIPITNEFYDASIPQHTYDPDKAKFYLKQAGESTLAVDLNVSDVAFTGATDAAELFQQSAQAAGITVNLKQQPADGYWDNIWMKAPFCASYWGGRPTADQMLTLAYKSDAPWNDTFWKNADFDKLLLEARVELDQSKRKAMYGQMQGMISSTGGALIPIFIDYLEAGSNKVHGMKPNPMFDFMGQRIGEKVWMS</sequence>
<dbReference type="NCBIfam" id="TIGR01409">
    <property type="entry name" value="TAT_signal_seq"/>
    <property type="match status" value="1"/>
</dbReference>
<dbReference type="PROSITE" id="PS51318">
    <property type="entry name" value="TAT"/>
    <property type="match status" value="1"/>
</dbReference>
<comment type="subcellular location">
    <subcellularLocation>
        <location evidence="1">Periplasm</location>
    </subcellularLocation>
</comment>
<dbReference type="EMBL" id="JAESVA010000005">
    <property type="protein sequence ID" value="MCB8881607.1"/>
    <property type="molecule type" value="Genomic_DNA"/>
</dbReference>
<feature type="domain" description="Solute-binding protein family 5" evidence="4">
    <location>
        <begin position="90"/>
        <end position="434"/>
    </location>
</feature>
<organism evidence="5 6">
    <name type="scientific">Acidisoma cellulosilyticum</name>
    <dbReference type="NCBI Taxonomy" id="2802395"/>
    <lineage>
        <taxon>Bacteria</taxon>
        <taxon>Pseudomonadati</taxon>
        <taxon>Pseudomonadota</taxon>
        <taxon>Alphaproteobacteria</taxon>
        <taxon>Acetobacterales</taxon>
        <taxon>Acidocellaceae</taxon>
        <taxon>Acidisoma</taxon>
    </lineage>
</organism>
<evidence type="ECO:0000313" key="6">
    <source>
        <dbReference type="Proteomes" id="UP000721844"/>
    </source>
</evidence>
<dbReference type="CDD" id="cd08503">
    <property type="entry name" value="PBP2_NikA_DppA_OppA_like_17"/>
    <property type="match status" value="1"/>
</dbReference>
<comment type="similarity">
    <text evidence="2">Belongs to the bacterial solute-binding protein 5 family.</text>
</comment>
<dbReference type="PANTHER" id="PTHR30290">
    <property type="entry name" value="PERIPLASMIC BINDING COMPONENT OF ABC TRANSPORTER"/>
    <property type="match status" value="1"/>
</dbReference>
<dbReference type="Proteomes" id="UP000721844">
    <property type="component" value="Unassembled WGS sequence"/>
</dbReference>
<name>A0A963Z471_9PROT</name>
<evidence type="ECO:0000256" key="3">
    <source>
        <dbReference type="SAM" id="SignalP"/>
    </source>
</evidence>
<dbReference type="RefSeq" id="WP_227308278.1">
    <property type="nucleotide sequence ID" value="NZ_JAESVA010000005.1"/>
</dbReference>